<dbReference type="SUPFAM" id="SSF54913">
    <property type="entry name" value="GlnB-like"/>
    <property type="match status" value="1"/>
</dbReference>
<name>A0ABS1I3E8_9PROT</name>
<protein>
    <submittedName>
        <fullName evidence="2">DUF190 domain-containing protein</fullName>
    </submittedName>
</protein>
<dbReference type="InterPro" id="IPR003793">
    <property type="entry name" value="UPF0166"/>
</dbReference>
<dbReference type="EMBL" id="JAEPIV010000016">
    <property type="protein sequence ID" value="MBK4721611.1"/>
    <property type="molecule type" value="Genomic_DNA"/>
</dbReference>
<dbReference type="InterPro" id="IPR011322">
    <property type="entry name" value="N-reg_PII-like_a/b"/>
</dbReference>
<proteinExistence type="inferred from homology"/>
<keyword evidence="3" id="KW-1185">Reference proteome</keyword>
<evidence type="ECO:0000256" key="1">
    <source>
        <dbReference type="ARBA" id="ARBA00010554"/>
    </source>
</evidence>
<dbReference type="InterPro" id="IPR015867">
    <property type="entry name" value="N-reg_PII/ATP_PRibTrfase_C"/>
</dbReference>
<organism evidence="2 3">
    <name type="scientific">Azospirillum aestuarii</name>
    <dbReference type="NCBI Taxonomy" id="2802052"/>
    <lineage>
        <taxon>Bacteria</taxon>
        <taxon>Pseudomonadati</taxon>
        <taxon>Pseudomonadota</taxon>
        <taxon>Alphaproteobacteria</taxon>
        <taxon>Rhodospirillales</taxon>
        <taxon>Azospirillaceae</taxon>
        <taxon>Azospirillum</taxon>
    </lineage>
</organism>
<dbReference type="PANTHER" id="PTHR35983:SF1">
    <property type="entry name" value="UPF0166 PROTEIN TM_0021"/>
    <property type="match status" value="1"/>
</dbReference>
<comment type="similarity">
    <text evidence="1">Belongs to the UPF0166 family.</text>
</comment>
<evidence type="ECO:0000313" key="3">
    <source>
        <dbReference type="Proteomes" id="UP000654452"/>
    </source>
</evidence>
<dbReference type="Gene3D" id="3.30.70.120">
    <property type="match status" value="1"/>
</dbReference>
<dbReference type="RefSeq" id="WP_200486356.1">
    <property type="nucleotide sequence ID" value="NZ_JAEPIV010000016.1"/>
</dbReference>
<gene>
    <name evidence="2" type="ORF">JJL56_22415</name>
</gene>
<dbReference type="Proteomes" id="UP000654452">
    <property type="component" value="Unassembled WGS sequence"/>
</dbReference>
<evidence type="ECO:0000313" key="2">
    <source>
        <dbReference type="EMBL" id="MBK4721611.1"/>
    </source>
</evidence>
<dbReference type="Pfam" id="PF02641">
    <property type="entry name" value="DUF190"/>
    <property type="match status" value="1"/>
</dbReference>
<sequence length="119" mass="12966">MQVPKNAVLLRAFIGEADRHDGGPLYERIVMKARELHLAGATVLRGGMGFGHSNRVHTSKILRLSQDLPLVVEIVDSEDAINAFLPVLDGMMPGGLITLEKVQVLQYGPGAIREPTRLT</sequence>
<accession>A0ABS1I3E8</accession>
<reference evidence="2 3" key="1">
    <citation type="submission" date="2021-01" db="EMBL/GenBank/DDBJ databases">
        <title>Azospirillum sp. YIM DDC1 draft genome.</title>
        <authorList>
            <person name="Wang Y.-X."/>
        </authorList>
    </citation>
    <scope>NUCLEOTIDE SEQUENCE [LARGE SCALE GENOMIC DNA]</scope>
    <source>
        <strain evidence="2 3">YIM DDC1</strain>
    </source>
</reference>
<comment type="caution">
    <text evidence="2">The sequence shown here is derived from an EMBL/GenBank/DDBJ whole genome shotgun (WGS) entry which is preliminary data.</text>
</comment>
<dbReference type="PANTHER" id="PTHR35983">
    <property type="entry name" value="UPF0166 PROTEIN TM_0021"/>
    <property type="match status" value="1"/>
</dbReference>